<evidence type="ECO:0008006" key="3">
    <source>
        <dbReference type="Google" id="ProtNLM"/>
    </source>
</evidence>
<proteinExistence type="predicted"/>
<accession>A0ABY4WE07</accession>
<reference evidence="1" key="1">
    <citation type="submission" date="2022-06" db="EMBL/GenBank/DDBJ databases">
        <title>Genome sequencing of Brevibacillus sp. BB3-R1.</title>
        <authorList>
            <person name="Heo J."/>
            <person name="Lee D."/>
            <person name="Won M."/>
            <person name="Han B.-H."/>
            <person name="Hong S.-B."/>
            <person name="Kwon S.-W."/>
        </authorList>
    </citation>
    <scope>NUCLEOTIDE SEQUENCE</scope>
    <source>
        <strain evidence="1">BB3-R1</strain>
    </source>
</reference>
<organism evidence="1 2">
    <name type="scientific">Brevibacillus ruminantium</name>
    <dbReference type="NCBI Taxonomy" id="2950604"/>
    <lineage>
        <taxon>Bacteria</taxon>
        <taxon>Bacillati</taxon>
        <taxon>Bacillota</taxon>
        <taxon>Bacilli</taxon>
        <taxon>Bacillales</taxon>
        <taxon>Paenibacillaceae</taxon>
        <taxon>Brevibacillus</taxon>
    </lineage>
</organism>
<evidence type="ECO:0000313" key="2">
    <source>
        <dbReference type="Proteomes" id="UP001056500"/>
    </source>
</evidence>
<name>A0ABY4WE07_9BACL</name>
<dbReference type="RefSeq" id="WP_251872230.1">
    <property type="nucleotide sequence ID" value="NZ_CP098755.1"/>
</dbReference>
<dbReference type="EMBL" id="CP098755">
    <property type="protein sequence ID" value="USG65124.1"/>
    <property type="molecule type" value="Genomic_DNA"/>
</dbReference>
<gene>
    <name evidence="1" type="ORF">NDK47_23870</name>
</gene>
<evidence type="ECO:0000313" key="1">
    <source>
        <dbReference type="EMBL" id="USG65124.1"/>
    </source>
</evidence>
<sequence>MNKDYVLSIEEIKQILSGHYENYQRERESDLLSFKLFDINFSFKKIKYSAEIVGIDVTVNSKKHSYFDIDDFSKIFMPKFNKLWRNEQTNNPTSEKYNCFKECKNRIYEYLEM</sequence>
<keyword evidence="2" id="KW-1185">Reference proteome</keyword>
<protein>
    <recommendedName>
        <fullName evidence="3">Phage protein</fullName>
    </recommendedName>
</protein>
<dbReference type="Proteomes" id="UP001056500">
    <property type="component" value="Chromosome"/>
</dbReference>